<proteinExistence type="predicted"/>
<evidence type="ECO:0000313" key="2">
    <source>
        <dbReference type="Proteomes" id="UP000269410"/>
    </source>
</evidence>
<comment type="caution">
    <text evidence="1">The sequence shown here is derived from an EMBL/GenBank/DDBJ whole genome shotgun (WGS) entry which is preliminary data.</text>
</comment>
<name>A0A3M0YZA5_9BACT</name>
<reference evidence="1 2" key="1">
    <citation type="submission" date="2018-10" db="EMBL/GenBank/DDBJ databases">
        <title>Thermophilic Lithotrophy and Phototrophy in an Intertidal, Iron-rich, Geothermal Spring.</title>
        <authorList>
            <person name="Ward L.M."/>
            <person name="Idei A."/>
            <person name="Nakagawa M."/>
            <person name="Ueno Y."/>
            <person name="Fischer W."/>
            <person name="Mcglynn S.E."/>
        </authorList>
    </citation>
    <scope>NUCLEOTIDE SEQUENCE [LARGE SCALE GENOMIC DNA]</scope>
    <source>
        <strain evidence="1">J137</strain>
    </source>
</reference>
<dbReference type="EMBL" id="RFKV01000098">
    <property type="protein sequence ID" value="RMD76774.1"/>
    <property type="molecule type" value="Genomic_DNA"/>
</dbReference>
<sequence length="173" mass="20261">MANKKKHISKLPEQVQEYLAFLLNETLQNVDRKFGIGNTKDKNRILLNLARLVENVYAKTQSNRSFDFLKEENNVVLFVLLHTLKKIPDFNWQVQDNKGNTIFHYLLQRKEQSIISLASKFIVEQHIDLCIKNHENLTLKECLEEVQATNKIVFQLKKLTNSPSVNVYPHFKP</sequence>
<evidence type="ECO:0000313" key="1">
    <source>
        <dbReference type="EMBL" id="RMD76774.1"/>
    </source>
</evidence>
<accession>A0A3M0YZA5</accession>
<gene>
    <name evidence="1" type="ORF">D6810_02995</name>
</gene>
<organism evidence="1 2">
    <name type="scientific">Candidatus Dojkabacteria bacterium</name>
    <dbReference type="NCBI Taxonomy" id="2099670"/>
    <lineage>
        <taxon>Bacteria</taxon>
        <taxon>Candidatus Dojkabacteria</taxon>
    </lineage>
</organism>
<dbReference type="Proteomes" id="UP000269410">
    <property type="component" value="Unassembled WGS sequence"/>
</dbReference>
<protein>
    <submittedName>
        <fullName evidence="1">Uncharacterized protein</fullName>
    </submittedName>
</protein>
<dbReference type="AlphaFoldDB" id="A0A3M0YZA5"/>